<name>A0ABR6KF50_9BACT</name>
<dbReference type="InterPro" id="IPR005025">
    <property type="entry name" value="FMN_Rdtase-like_dom"/>
</dbReference>
<evidence type="ECO:0000313" key="4">
    <source>
        <dbReference type="EMBL" id="MBB4620136.1"/>
    </source>
</evidence>
<dbReference type="Proteomes" id="UP000533637">
    <property type="component" value="Unassembled WGS sequence"/>
</dbReference>
<gene>
    <name evidence="4" type="ORF">GGQ57_000010</name>
</gene>
<keyword evidence="2" id="KW-0288">FMN</keyword>
<comment type="caution">
    <text evidence="4">The sequence shown here is derived from an EMBL/GenBank/DDBJ whole genome shotgun (WGS) entry which is preliminary data.</text>
</comment>
<organism evidence="4 5">
    <name type="scientific">Parabacteroides faecis</name>
    <dbReference type="NCBI Taxonomy" id="1217282"/>
    <lineage>
        <taxon>Bacteria</taxon>
        <taxon>Pseudomonadati</taxon>
        <taxon>Bacteroidota</taxon>
        <taxon>Bacteroidia</taxon>
        <taxon>Bacteroidales</taxon>
        <taxon>Tannerellaceae</taxon>
        <taxon>Parabacteroides</taxon>
    </lineage>
</organism>
<dbReference type="PANTHER" id="PTHR43278">
    <property type="entry name" value="NAD(P)H-DEPENDENT FMN-CONTAINING OXIDOREDUCTASE YWQN-RELATED"/>
    <property type="match status" value="1"/>
</dbReference>
<dbReference type="SUPFAM" id="SSF52218">
    <property type="entry name" value="Flavoproteins"/>
    <property type="match status" value="1"/>
</dbReference>
<evidence type="ECO:0000256" key="1">
    <source>
        <dbReference type="ARBA" id="ARBA00022630"/>
    </source>
</evidence>
<feature type="domain" description="NADPH-dependent FMN reductase-like" evidence="3">
    <location>
        <begin position="4"/>
        <end position="156"/>
    </location>
</feature>
<proteinExistence type="predicted"/>
<evidence type="ECO:0000256" key="2">
    <source>
        <dbReference type="ARBA" id="ARBA00022643"/>
    </source>
</evidence>
<reference evidence="4 5" key="1">
    <citation type="submission" date="2020-08" db="EMBL/GenBank/DDBJ databases">
        <title>Genomic Encyclopedia of Type Strains, Phase IV (KMG-IV): sequencing the most valuable type-strain genomes for metagenomic binning, comparative biology and taxonomic classification.</title>
        <authorList>
            <person name="Goeker M."/>
        </authorList>
    </citation>
    <scope>NUCLEOTIDE SEQUENCE [LARGE SCALE GENOMIC DNA]</scope>
    <source>
        <strain evidence="4 5">DSM 102983</strain>
    </source>
</reference>
<protein>
    <submittedName>
        <fullName evidence="4">Multimeric flavodoxin WrbA</fullName>
    </submittedName>
</protein>
<dbReference type="InterPro" id="IPR051796">
    <property type="entry name" value="ISF_SsuE-like"/>
</dbReference>
<keyword evidence="1" id="KW-0285">Flavoprotein</keyword>
<sequence length="185" mass="20545">MNKKIIILNGSPRLKGNTAGLIDAFVQGAEQTGHTVKTFNLQKMNIHPCLGCLGGGKNPDSPCTQKDDMDQIYPVYEEADIVVLASPMYYWSITAQLKAAFDRLFAVAEKDGDYRNQKKECIMLMAAEGDTRDNFEPVEHYYHALLKHLEWKNAGEVYAGGVMKIGDIKGHPALDEARQLGLSIQ</sequence>
<accession>A0ABR6KF50</accession>
<evidence type="ECO:0000259" key="3">
    <source>
        <dbReference type="Pfam" id="PF03358"/>
    </source>
</evidence>
<dbReference type="Gene3D" id="3.40.50.360">
    <property type="match status" value="1"/>
</dbReference>
<dbReference type="InterPro" id="IPR029039">
    <property type="entry name" value="Flavoprotein-like_sf"/>
</dbReference>
<dbReference type="PANTHER" id="PTHR43278:SF2">
    <property type="entry name" value="IRON-SULFUR FLAVOPROTEIN"/>
    <property type="match status" value="1"/>
</dbReference>
<evidence type="ECO:0000313" key="5">
    <source>
        <dbReference type="Proteomes" id="UP000533637"/>
    </source>
</evidence>
<keyword evidence="5" id="KW-1185">Reference proteome</keyword>
<dbReference type="Pfam" id="PF03358">
    <property type="entry name" value="FMN_red"/>
    <property type="match status" value="1"/>
</dbReference>
<dbReference type="EMBL" id="JACHOC010000001">
    <property type="protein sequence ID" value="MBB4620136.1"/>
    <property type="molecule type" value="Genomic_DNA"/>
</dbReference>
<dbReference type="RefSeq" id="WP_183668120.1">
    <property type="nucleotide sequence ID" value="NZ_BMPB01000006.1"/>
</dbReference>